<dbReference type="EMBL" id="BJWL01000010">
    <property type="protein sequence ID" value="GFY95168.1"/>
    <property type="molecule type" value="Genomic_DNA"/>
</dbReference>
<keyword evidence="7" id="KW-0927">Auxin signaling pathway</keyword>
<sequence length="323" mass="37813">MYSWEKSTREEKLKRNPRNPPHCPSVPSFSSSLLDEIYRSTDNGNEKFEELKFYRERIVKKQSNGGGGAKSKASNRIEDEEIAKSRTHCFTATRPKPKSEKLVKASYFEGNEFYLFDEFPRCGKIREDLKNEDGLMKTKLRALKIYNNLKKIKRTDLSRWSAHKLYKLSLRQWKCEEDREELKLEVHACIIHLFIGFFVFQVVFEQKLDEFEGEIEQWHEEDSPVSSNLNLALLEKTRNIEEAARDILKGYAKNDKVIRSKNAYKDEEEEDDDGLGSDSSSDLFELDHLTFICNNKTRYCKELPVYETTHLDTNRAIANGLIR</sequence>
<dbReference type="AlphaFoldDB" id="A0A7J0F8Y2"/>
<evidence type="ECO:0000256" key="8">
    <source>
        <dbReference type="SAM" id="MobiDB-lite"/>
    </source>
</evidence>
<evidence type="ECO:0000256" key="4">
    <source>
        <dbReference type="ARBA" id="ARBA00022448"/>
    </source>
</evidence>
<dbReference type="OrthoDB" id="680041at2759"/>
<evidence type="ECO:0000256" key="1">
    <source>
        <dbReference type="ARBA" id="ARBA00002281"/>
    </source>
</evidence>
<comment type="subcellular location">
    <subcellularLocation>
        <location evidence="2">Cell membrane</location>
    </subcellularLocation>
</comment>
<feature type="region of interest" description="Disordered" evidence="8">
    <location>
        <begin position="1"/>
        <end position="30"/>
    </location>
</feature>
<keyword evidence="4" id="KW-0813">Transport</keyword>
<reference evidence="9 10" key="1">
    <citation type="submission" date="2019-07" db="EMBL/GenBank/DDBJ databases">
        <title>De Novo Assembly of kiwifruit Actinidia rufa.</title>
        <authorList>
            <person name="Sugita-Konishi S."/>
            <person name="Sato K."/>
            <person name="Mori E."/>
            <person name="Abe Y."/>
            <person name="Kisaki G."/>
            <person name="Hamano K."/>
            <person name="Suezawa K."/>
            <person name="Otani M."/>
            <person name="Fukuda T."/>
            <person name="Manabe T."/>
            <person name="Gomi K."/>
            <person name="Tabuchi M."/>
            <person name="Akimitsu K."/>
            <person name="Kataoka I."/>
        </authorList>
    </citation>
    <scope>NUCLEOTIDE SEQUENCE [LARGE SCALE GENOMIC DNA]</scope>
    <source>
        <strain evidence="10">cv. Fuchu</strain>
    </source>
</reference>
<dbReference type="InterPro" id="IPR039621">
    <property type="entry name" value="BG1-like"/>
</dbReference>
<dbReference type="PANTHER" id="PTHR33541">
    <property type="entry name" value="PROTEIN BIG GRAIN 1-LIKE A-RELATED"/>
    <property type="match status" value="1"/>
</dbReference>
<dbReference type="GO" id="GO:0005886">
    <property type="term" value="C:plasma membrane"/>
    <property type="evidence" value="ECO:0007669"/>
    <property type="project" value="UniProtKB-SubCell"/>
</dbReference>
<dbReference type="Proteomes" id="UP000585474">
    <property type="component" value="Unassembled WGS sequence"/>
</dbReference>
<comment type="function">
    <text evidence="1">Involved in auxin transport. Regulator of the auxin signaling pathway.</text>
</comment>
<comment type="caution">
    <text evidence="9">The sequence shown here is derived from an EMBL/GenBank/DDBJ whole genome shotgun (WGS) entry which is preliminary data.</text>
</comment>
<dbReference type="GO" id="GO:0009734">
    <property type="term" value="P:auxin-activated signaling pathway"/>
    <property type="evidence" value="ECO:0007669"/>
    <property type="project" value="UniProtKB-KW"/>
</dbReference>
<name>A0A7J0F8Y2_9ERIC</name>
<gene>
    <name evidence="9" type="ORF">Acr_10g0005530</name>
</gene>
<feature type="compositionally biased region" description="Basic and acidic residues" evidence="8">
    <location>
        <begin position="1"/>
        <end position="14"/>
    </location>
</feature>
<proteinExistence type="inferred from homology"/>
<accession>A0A7J0F8Y2</accession>
<comment type="similarity">
    <text evidence="3">Belongs to the BIG GRAIN 1 (BG1) plant protein family.</text>
</comment>
<evidence type="ECO:0000256" key="2">
    <source>
        <dbReference type="ARBA" id="ARBA00004236"/>
    </source>
</evidence>
<keyword evidence="6" id="KW-0472">Membrane</keyword>
<evidence type="ECO:0000313" key="9">
    <source>
        <dbReference type="EMBL" id="GFY95168.1"/>
    </source>
</evidence>
<organism evidence="9 10">
    <name type="scientific">Actinidia rufa</name>
    <dbReference type="NCBI Taxonomy" id="165716"/>
    <lineage>
        <taxon>Eukaryota</taxon>
        <taxon>Viridiplantae</taxon>
        <taxon>Streptophyta</taxon>
        <taxon>Embryophyta</taxon>
        <taxon>Tracheophyta</taxon>
        <taxon>Spermatophyta</taxon>
        <taxon>Magnoliopsida</taxon>
        <taxon>eudicotyledons</taxon>
        <taxon>Gunneridae</taxon>
        <taxon>Pentapetalae</taxon>
        <taxon>asterids</taxon>
        <taxon>Ericales</taxon>
        <taxon>Actinidiaceae</taxon>
        <taxon>Actinidia</taxon>
    </lineage>
</organism>
<evidence type="ECO:0000256" key="3">
    <source>
        <dbReference type="ARBA" id="ARBA00010067"/>
    </source>
</evidence>
<evidence type="ECO:0000256" key="5">
    <source>
        <dbReference type="ARBA" id="ARBA00022475"/>
    </source>
</evidence>
<keyword evidence="10" id="KW-1185">Reference proteome</keyword>
<evidence type="ECO:0000256" key="6">
    <source>
        <dbReference type="ARBA" id="ARBA00023136"/>
    </source>
</evidence>
<keyword evidence="5" id="KW-1003">Cell membrane</keyword>
<protein>
    <submittedName>
        <fullName evidence="9">Uncharacterized protein</fullName>
    </submittedName>
</protein>
<dbReference type="PANTHER" id="PTHR33541:SF12">
    <property type="entry name" value="PROTEIN BIG GRAIN 1-LIKE A"/>
    <property type="match status" value="1"/>
</dbReference>
<evidence type="ECO:0000313" key="10">
    <source>
        <dbReference type="Proteomes" id="UP000585474"/>
    </source>
</evidence>
<evidence type="ECO:0000256" key="7">
    <source>
        <dbReference type="ARBA" id="ARBA00023294"/>
    </source>
</evidence>